<evidence type="ECO:0000313" key="6">
    <source>
        <dbReference type="EMBL" id="CAF3741982.1"/>
    </source>
</evidence>
<gene>
    <name evidence="6" type="ORF">OVN521_LOCUS618</name>
    <name evidence="5" type="ORF">WKI299_LOCUS19726</name>
</gene>
<dbReference type="GO" id="GO:0047280">
    <property type="term" value="F:nicotinamide phosphoribosyltransferase activity"/>
    <property type="evidence" value="ECO:0007669"/>
    <property type="project" value="TreeGrafter"/>
</dbReference>
<evidence type="ECO:0000313" key="5">
    <source>
        <dbReference type="EMBL" id="CAF2098532.1"/>
    </source>
</evidence>
<dbReference type="Proteomes" id="UP000663856">
    <property type="component" value="Unassembled WGS sequence"/>
</dbReference>
<evidence type="ECO:0000256" key="3">
    <source>
        <dbReference type="ARBA" id="ARBA00022679"/>
    </source>
</evidence>
<proteinExistence type="predicted"/>
<sequence>MWEHIIEHHNGYLPLRIKAVPEGTIVATRNVLMTIGNTDPKYAALTTFLEKIRGNPIEVLPHLLDILYKKIGGHVNEKSFKVLEKHDRLIQGDGVNMESIKDILNLLERIGFSADDLVFASGGGLLQKVIIEHSIVLIMEYSFETIRSRCDIDVDKLDFMHLM</sequence>
<dbReference type="Gene3D" id="3.20.20.70">
    <property type="entry name" value="Aldolase class I"/>
    <property type="match status" value="1"/>
</dbReference>
<dbReference type="EMBL" id="CAJOBG010000035">
    <property type="protein sequence ID" value="CAF3741982.1"/>
    <property type="molecule type" value="Genomic_DNA"/>
</dbReference>
<dbReference type="InterPro" id="IPR016471">
    <property type="entry name" value="Nicotinamide_PRibTrfase"/>
</dbReference>
<comment type="caution">
    <text evidence="6">The sequence shown here is derived from an EMBL/GenBank/DDBJ whole genome shotgun (WGS) entry which is preliminary data.</text>
</comment>
<evidence type="ECO:0000256" key="1">
    <source>
        <dbReference type="ARBA" id="ARBA00004790"/>
    </source>
</evidence>
<evidence type="ECO:0000313" key="7">
    <source>
        <dbReference type="Proteomes" id="UP000663866"/>
    </source>
</evidence>
<keyword evidence="7" id="KW-1185">Reference proteome</keyword>
<evidence type="ECO:0000259" key="4">
    <source>
        <dbReference type="Pfam" id="PF04095"/>
    </source>
</evidence>
<dbReference type="EMBL" id="CAJNRF010008118">
    <property type="protein sequence ID" value="CAF2098532.1"/>
    <property type="molecule type" value="Genomic_DNA"/>
</dbReference>
<keyword evidence="2" id="KW-0328">Glycosyltransferase</keyword>
<feature type="domain" description="Nicotinate/nicotinamide phosphoribosyltransferase" evidence="4">
    <location>
        <begin position="41"/>
        <end position="129"/>
    </location>
</feature>
<dbReference type="InterPro" id="IPR013785">
    <property type="entry name" value="Aldolase_TIM"/>
</dbReference>
<evidence type="ECO:0000256" key="2">
    <source>
        <dbReference type="ARBA" id="ARBA00022676"/>
    </source>
</evidence>
<dbReference type="InterPro" id="IPR041525">
    <property type="entry name" value="N/Namide_PRibTrfase"/>
</dbReference>
<organism evidence="6 7">
    <name type="scientific">Rotaria magnacalcarata</name>
    <dbReference type="NCBI Taxonomy" id="392030"/>
    <lineage>
        <taxon>Eukaryota</taxon>
        <taxon>Metazoa</taxon>
        <taxon>Spiralia</taxon>
        <taxon>Gnathifera</taxon>
        <taxon>Rotifera</taxon>
        <taxon>Eurotatoria</taxon>
        <taxon>Bdelloidea</taxon>
        <taxon>Philodinida</taxon>
        <taxon>Philodinidae</taxon>
        <taxon>Rotaria</taxon>
    </lineage>
</organism>
<dbReference type="Proteomes" id="UP000663866">
    <property type="component" value="Unassembled WGS sequence"/>
</dbReference>
<accession>A0A818XPB3</accession>
<protein>
    <recommendedName>
        <fullName evidence="4">Nicotinate/nicotinamide phosphoribosyltransferase domain-containing protein</fullName>
    </recommendedName>
</protein>
<comment type="pathway">
    <text evidence="1">Cofactor biosynthesis; NAD(+) biosynthesis.</text>
</comment>
<dbReference type="GO" id="GO:0009435">
    <property type="term" value="P:NAD+ biosynthetic process"/>
    <property type="evidence" value="ECO:0007669"/>
    <property type="project" value="TreeGrafter"/>
</dbReference>
<dbReference type="Pfam" id="PF04095">
    <property type="entry name" value="NAPRTase"/>
    <property type="match status" value="1"/>
</dbReference>
<reference evidence="6" key="1">
    <citation type="submission" date="2021-02" db="EMBL/GenBank/DDBJ databases">
        <authorList>
            <person name="Nowell W R."/>
        </authorList>
    </citation>
    <scope>NUCLEOTIDE SEQUENCE</scope>
</reference>
<dbReference type="AlphaFoldDB" id="A0A818XPB3"/>
<dbReference type="PANTHER" id="PTHR43816:SF1">
    <property type="entry name" value="NICOTINAMIDE PHOSPHORIBOSYLTRANSFERASE"/>
    <property type="match status" value="1"/>
</dbReference>
<keyword evidence="3" id="KW-0808">Transferase</keyword>
<name>A0A818XPB3_9BILA</name>
<dbReference type="PANTHER" id="PTHR43816">
    <property type="entry name" value="NICOTINAMIDE PHOSPHORIBOSYLTRANSFERASE"/>
    <property type="match status" value="1"/>
</dbReference>